<feature type="transmembrane region" description="Helical" evidence="1">
    <location>
        <begin position="213"/>
        <end position="237"/>
    </location>
</feature>
<accession>A0ABP7XV58</accession>
<reference evidence="3" key="1">
    <citation type="journal article" date="2019" name="Int. J. Syst. Evol. Microbiol.">
        <title>The Global Catalogue of Microorganisms (GCM) 10K type strain sequencing project: providing services to taxonomists for standard genome sequencing and annotation.</title>
        <authorList>
            <consortium name="The Broad Institute Genomics Platform"/>
            <consortium name="The Broad Institute Genome Sequencing Center for Infectious Disease"/>
            <person name="Wu L."/>
            <person name="Ma J."/>
        </authorList>
    </citation>
    <scope>NUCLEOTIDE SEQUENCE [LARGE SCALE GENOMIC DNA]</scope>
    <source>
        <strain evidence="3">JCM 16703</strain>
    </source>
</reference>
<name>A0ABP7XV58_9ACTN</name>
<dbReference type="Proteomes" id="UP001501495">
    <property type="component" value="Unassembled WGS sequence"/>
</dbReference>
<keyword evidence="1" id="KW-1133">Transmembrane helix</keyword>
<dbReference type="EMBL" id="BAAAZH010000028">
    <property type="protein sequence ID" value="GAA4126439.1"/>
    <property type="molecule type" value="Genomic_DNA"/>
</dbReference>
<feature type="transmembrane region" description="Helical" evidence="1">
    <location>
        <begin position="51"/>
        <end position="71"/>
    </location>
</feature>
<evidence type="ECO:0000256" key="1">
    <source>
        <dbReference type="SAM" id="Phobius"/>
    </source>
</evidence>
<evidence type="ECO:0000313" key="3">
    <source>
        <dbReference type="Proteomes" id="UP001501495"/>
    </source>
</evidence>
<feature type="transmembrane region" description="Helical" evidence="1">
    <location>
        <begin position="172"/>
        <end position="193"/>
    </location>
</feature>
<gene>
    <name evidence="2" type="ORF">GCM10022215_36050</name>
</gene>
<keyword evidence="1" id="KW-0812">Transmembrane</keyword>
<protein>
    <submittedName>
        <fullName evidence="2">Uncharacterized protein</fullName>
    </submittedName>
</protein>
<evidence type="ECO:0000313" key="2">
    <source>
        <dbReference type="EMBL" id="GAA4126439.1"/>
    </source>
</evidence>
<comment type="caution">
    <text evidence="2">The sequence shown here is derived from an EMBL/GenBank/DDBJ whole genome shotgun (WGS) entry which is preliminary data.</text>
</comment>
<proteinExistence type="predicted"/>
<feature type="transmembrane region" description="Helical" evidence="1">
    <location>
        <begin position="249"/>
        <end position="270"/>
    </location>
</feature>
<organism evidence="2 3">
    <name type="scientific">Nocardioides fonticola</name>
    <dbReference type="NCBI Taxonomy" id="450363"/>
    <lineage>
        <taxon>Bacteria</taxon>
        <taxon>Bacillati</taxon>
        <taxon>Actinomycetota</taxon>
        <taxon>Actinomycetes</taxon>
        <taxon>Propionibacteriales</taxon>
        <taxon>Nocardioidaceae</taxon>
        <taxon>Nocardioides</taxon>
    </lineage>
</organism>
<sequence>MRESGSRALGFAWASFLALLAASPLYFHALHLELTHQPGHDGSFDSLGVSLFALASLIWLIPSLVLALLVVGTDDPGDEARMAWTTSAFSFAVGLVGLYAAVKGIRPVIGTYSEQARLELVASTVVAGLPLIAGLLSRRGTRRPPASSIRPSSYRELALPAARLLGQMVRSLPWIAWTAVACLFIGACLYGKAYTWEIAARPGADTSFDGLSLLYLFVLSPVWFLPAVAVAVGATVVRDADRRRRLERFCAQWTLGVALLGTAVMGVLMAPRIGTYSSGAPLVLLAAVGVCCVPRIVASATRWRQSARPDSIA</sequence>
<keyword evidence="1" id="KW-0472">Membrane</keyword>
<feature type="transmembrane region" description="Helical" evidence="1">
    <location>
        <begin position="276"/>
        <end position="298"/>
    </location>
</feature>
<feature type="transmembrane region" description="Helical" evidence="1">
    <location>
        <begin position="83"/>
        <end position="100"/>
    </location>
</feature>
<dbReference type="RefSeq" id="WP_344734865.1">
    <property type="nucleotide sequence ID" value="NZ_BAAAZH010000028.1"/>
</dbReference>
<feature type="transmembrane region" description="Helical" evidence="1">
    <location>
        <begin position="120"/>
        <end position="137"/>
    </location>
</feature>
<keyword evidence="3" id="KW-1185">Reference proteome</keyword>